<evidence type="ECO:0000256" key="1">
    <source>
        <dbReference type="SAM" id="SignalP"/>
    </source>
</evidence>
<sequence>MQSRLMPLVVAASLVAGQAWAQPAPIEGTWLSEDGKLAVEVAPCGEAQCGRIAWMAPKAGRDEPRLDDENPDPALRSRPLCGLRIVEGLQPDGNGGWRGGRLYYPKHGRSYSIDLSPLPDGDMRMRAYLGLPVLGRTETWSRASAPLPACGEPAA</sequence>
<evidence type="ECO:0000259" key="2">
    <source>
        <dbReference type="Pfam" id="PF09917"/>
    </source>
</evidence>
<gene>
    <name evidence="3" type="ORF">SAMN05216258_101259</name>
</gene>
<dbReference type="PANTHER" id="PTHR36919:SF2">
    <property type="entry name" value="BLL6627 PROTEIN"/>
    <property type="match status" value="1"/>
</dbReference>
<dbReference type="AlphaFoldDB" id="A0A1I3BQ37"/>
<dbReference type="Pfam" id="PF09917">
    <property type="entry name" value="DUF2147"/>
    <property type="match status" value="1"/>
</dbReference>
<keyword evidence="1" id="KW-0732">Signal</keyword>
<dbReference type="Proteomes" id="UP000199377">
    <property type="component" value="Unassembled WGS sequence"/>
</dbReference>
<dbReference type="PANTHER" id="PTHR36919">
    <property type="entry name" value="BLR1215 PROTEIN"/>
    <property type="match status" value="1"/>
</dbReference>
<name>A0A1I3BQ37_9RHOB</name>
<evidence type="ECO:0000313" key="3">
    <source>
        <dbReference type="EMBL" id="SFH64405.1"/>
    </source>
</evidence>
<evidence type="ECO:0000313" key="4">
    <source>
        <dbReference type="Proteomes" id="UP000199377"/>
    </source>
</evidence>
<organism evidence="3 4">
    <name type="scientific">Albimonas pacifica</name>
    <dbReference type="NCBI Taxonomy" id="1114924"/>
    <lineage>
        <taxon>Bacteria</taxon>
        <taxon>Pseudomonadati</taxon>
        <taxon>Pseudomonadota</taxon>
        <taxon>Alphaproteobacteria</taxon>
        <taxon>Rhodobacterales</taxon>
        <taxon>Paracoccaceae</taxon>
        <taxon>Albimonas</taxon>
    </lineage>
</organism>
<keyword evidence="4" id="KW-1185">Reference proteome</keyword>
<feature type="signal peptide" evidence="1">
    <location>
        <begin position="1"/>
        <end position="21"/>
    </location>
</feature>
<dbReference type="InterPro" id="IPR019223">
    <property type="entry name" value="DUF2147"/>
</dbReference>
<dbReference type="EMBL" id="FOQH01000001">
    <property type="protein sequence ID" value="SFH64405.1"/>
    <property type="molecule type" value="Genomic_DNA"/>
</dbReference>
<feature type="chain" id="PRO_5011624124" evidence="1">
    <location>
        <begin position="22"/>
        <end position="155"/>
    </location>
</feature>
<proteinExistence type="predicted"/>
<feature type="domain" description="DUF2147" evidence="2">
    <location>
        <begin position="28"/>
        <end position="142"/>
    </location>
</feature>
<reference evidence="3 4" key="1">
    <citation type="submission" date="2016-10" db="EMBL/GenBank/DDBJ databases">
        <authorList>
            <person name="de Groot N.N."/>
        </authorList>
    </citation>
    <scope>NUCLEOTIDE SEQUENCE [LARGE SCALE GENOMIC DNA]</scope>
    <source>
        <strain evidence="3 4">CGMCC 1.11030</strain>
    </source>
</reference>
<dbReference type="RefSeq" id="WP_177236107.1">
    <property type="nucleotide sequence ID" value="NZ_FOQH01000001.1"/>
</dbReference>
<dbReference type="Gene3D" id="2.40.128.520">
    <property type="match status" value="1"/>
</dbReference>
<accession>A0A1I3BQ37</accession>
<protein>
    <submittedName>
        <fullName evidence="3">Uncharacterized conserved protein, DUF2147 family</fullName>
    </submittedName>
</protein>